<gene>
    <name evidence="8" type="primary">mymR3</name>
    <name evidence="9" type="ORF">KVH32_12530</name>
</gene>
<evidence type="ECO:0000313" key="8">
    <source>
        <dbReference type="EMBL" id="AVR52623.1"/>
    </source>
</evidence>
<dbReference type="SMART" id="SM00862">
    <property type="entry name" value="Trans_reg_C"/>
    <property type="match status" value="1"/>
</dbReference>
<dbReference type="GO" id="GO:0043531">
    <property type="term" value="F:ADP binding"/>
    <property type="evidence" value="ECO:0007669"/>
    <property type="project" value="InterPro"/>
</dbReference>
<dbReference type="Gene3D" id="1.10.10.10">
    <property type="entry name" value="Winged helix-like DNA-binding domain superfamily/Winged helix DNA-binding domain"/>
    <property type="match status" value="2"/>
</dbReference>
<evidence type="ECO:0000313" key="10">
    <source>
        <dbReference type="Proteomes" id="UP000758701"/>
    </source>
</evidence>
<dbReference type="EMBL" id="JAHSTP010000004">
    <property type="protein sequence ID" value="MBZ6151982.1"/>
    <property type="molecule type" value="Genomic_DNA"/>
</dbReference>
<dbReference type="InterPro" id="IPR036388">
    <property type="entry name" value="WH-like_DNA-bd_sf"/>
</dbReference>
<evidence type="ECO:0000256" key="6">
    <source>
        <dbReference type="PROSITE-ProRule" id="PRU01091"/>
    </source>
</evidence>
<dbReference type="InterPro" id="IPR016032">
    <property type="entry name" value="Sig_transdc_resp-reg_C-effctor"/>
</dbReference>
<dbReference type="GO" id="GO:0000160">
    <property type="term" value="P:phosphorelay signal transduction system"/>
    <property type="evidence" value="ECO:0007669"/>
    <property type="project" value="UniProtKB-KW"/>
</dbReference>
<feature type="DNA-binding region" description="OmpR/PhoB-type" evidence="6">
    <location>
        <begin position="1"/>
        <end position="90"/>
    </location>
</feature>
<evidence type="ECO:0000313" key="9">
    <source>
        <dbReference type="EMBL" id="MBZ6151982.1"/>
    </source>
</evidence>
<keyword evidence="10" id="KW-1185">Reference proteome</keyword>
<dbReference type="InterPro" id="IPR005158">
    <property type="entry name" value="BTAD"/>
</dbReference>
<proteinExistence type="inferred from homology"/>
<evidence type="ECO:0000259" key="7">
    <source>
        <dbReference type="PROSITE" id="PS51755"/>
    </source>
</evidence>
<dbReference type="GO" id="GO:0003677">
    <property type="term" value="F:DNA binding"/>
    <property type="evidence" value="ECO:0007669"/>
    <property type="project" value="UniProtKB-UniRule"/>
</dbReference>
<evidence type="ECO:0000256" key="2">
    <source>
        <dbReference type="ARBA" id="ARBA00023012"/>
    </source>
</evidence>
<evidence type="ECO:0000256" key="3">
    <source>
        <dbReference type="ARBA" id="ARBA00023015"/>
    </source>
</evidence>
<dbReference type="Pfam" id="PF03704">
    <property type="entry name" value="BTAD"/>
    <property type="match status" value="1"/>
</dbReference>
<dbReference type="InterPro" id="IPR002182">
    <property type="entry name" value="NB-ARC"/>
</dbReference>
<sequence>MEFRVLGPIEIRTEEQTVLLDGKKPKTILAALLLENGRVVSDSRLRDMTWGPRQPATVDQQLYGYVSRLRKLVGPGASITRRKPGYSLSLHDSLLDSTEFGRLAGLGYRELRANRHESATRHLSAALALWRGPALEDVTDFLSQNELPHLEEARMAAVEGRIEADLALGRHQELIGELTNLVEAHPGRERLRAQLMTALFRSDRQADALTEYHRGRAFLSEELGVDPSSALNSVFQAILAGDPNISAPSASARRIHVRSHADFVPRMLPPDIPDFVGREEQRSELKAHLGAHTGKVAPIVVTGMGGIGKSTLAVSAAWSSHDRFPDGQLYMDLGGTEAPKDPYHVMGLFLQALGEPGHLAFSSMDERVQLYRSLLAGRRTLVLLDNASDERQVRPLLPSASGSSVVITGRSGFNTLEGAHAVHAAPLRLDTSLSLLAGVAGAGRVTAEPNAACGLAAMSGGLPLALRAIAGRLTAKPHWSLAKLEGRLLHGPHPPLDELCTANIDLRASVRASYSPLSPQAKTALRMLSLLPVPDIPVSLAARALEISRPEAEDALEELVDARLLQARKPTAEVWLRYRMHPVVRMFAVEQAEAQDSADAWRDVVGRTAGSWHRYTQKSGAEALRGVPGPDPVRDHRLRRPVRDVPGLARPLREARSSGWDLAASAFARMVAVHPCLSEAYEAVLTLSPFS</sequence>
<keyword evidence="5" id="KW-0804">Transcription</keyword>
<dbReference type="InterPro" id="IPR027417">
    <property type="entry name" value="P-loop_NTPase"/>
</dbReference>
<evidence type="ECO:0000256" key="4">
    <source>
        <dbReference type="ARBA" id="ARBA00023125"/>
    </source>
</evidence>
<dbReference type="PRINTS" id="PR00364">
    <property type="entry name" value="DISEASERSIST"/>
</dbReference>
<evidence type="ECO:0000256" key="5">
    <source>
        <dbReference type="ARBA" id="ARBA00023163"/>
    </source>
</evidence>
<dbReference type="PANTHER" id="PTHR35807">
    <property type="entry name" value="TRANSCRIPTIONAL REGULATOR REDD-RELATED"/>
    <property type="match status" value="1"/>
</dbReference>
<dbReference type="InterPro" id="IPR001867">
    <property type="entry name" value="OmpR/PhoB-type_DNA-bd"/>
</dbReference>
<dbReference type="SUPFAM" id="SSF48452">
    <property type="entry name" value="TPR-like"/>
    <property type="match status" value="1"/>
</dbReference>
<evidence type="ECO:0000256" key="1">
    <source>
        <dbReference type="ARBA" id="ARBA00005820"/>
    </source>
</evidence>
<keyword evidence="2" id="KW-0902">Two-component regulatory system</keyword>
<dbReference type="PANTHER" id="PTHR35807:SF1">
    <property type="entry name" value="TRANSCRIPTIONAL REGULATOR REDD"/>
    <property type="match status" value="1"/>
</dbReference>
<protein>
    <submittedName>
        <fullName evidence="8 9">Transcriptional regulator</fullName>
    </submittedName>
</protein>
<dbReference type="Pfam" id="PF00931">
    <property type="entry name" value="NB-ARC"/>
    <property type="match status" value="1"/>
</dbReference>
<comment type="similarity">
    <text evidence="1">Belongs to the AfsR/DnrI/RedD regulatory family.</text>
</comment>
<dbReference type="PROSITE" id="PS51755">
    <property type="entry name" value="OMPR_PHOB"/>
    <property type="match status" value="1"/>
</dbReference>
<dbReference type="SMART" id="SM01043">
    <property type="entry name" value="BTAD"/>
    <property type="match status" value="1"/>
</dbReference>
<dbReference type="Proteomes" id="UP000758701">
    <property type="component" value="Unassembled WGS sequence"/>
</dbReference>
<dbReference type="RefSeq" id="WP_224286325.1">
    <property type="nucleotide sequence ID" value="NZ_JAHSST010000012.1"/>
</dbReference>
<feature type="domain" description="OmpR/PhoB-type" evidence="7">
    <location>
        <begin position="1"/>
        <end position="90"/>
    </location>
</feature>
<dbReference type="InterPro" id="IPR051677">
    <property type="entry name" value="AfsR-DnrI-RedD_regulator"/>
</dbReference>
<dbReference type="Gene3D" id="1.25.40.10">
    <property type="entry name" value="Tetratricopeptide repeat domain"/>
    <property type="match status" value="1"/>
</dbReference>
<reference evidence="9 10" key="2">
    <citation type="submission" date="2021-06" db="EMBL/GenBank/DDBJ databases">
        <title>Ecological speciation of a Streptomyces species isolated from different habitats and geographic origins.</title>
        <authorList>
            <person name="Wang J."/>
        </authorList>
    </citation>
    <scope>NUCLEOTIDE SEQUENCE [LARGE SCALE GENOMIC DNA]</scope>
    <source>
        <strain evidence="9 10">FXJ8.012</strain>
    </source>
</reference>
<reference evidence="8" key="1">
    <citation type="journal article" date="2018" name="Mar. Drugs">
        <title>Identification and Characterization of Mycemycin Biosynthetic Gene Clusters in Streptomyces olivaceus FXJ8.012 and Streptomyces sp. FXJ1.235.</title>
        <authorList>
            <person name="Song F."/>
            <person name="Liu N."/>
            <person name="Liu M."/>
            <person name="Chen Y."/>
            <person name="Huang Y."/>
        </authorList>
    </citation>
    <scope>NUCLEOTIDE SEQUENCE</scope>
    <source>
        <strain evidence="8">FXJ8.012</strain>
    </source>
</reference>
<keyword evidence="3" id="KW-0805">Transcription regulation</keyword>
<dbReference type="SUPFAM" id="SSF52540">
    <property type="entry name" value="P-loop containing nucleoside triphosphate hydrolases"/>
    <property type="match status" value="1"/>
</dbReference>
<dbReference type="EMBL" id="MG837055">
    <property type="protein sequence ID" value="AVR52623.1"/>
    <property type="molecule type" value="Genomic_DNA"/>
</dbReference>
<dbReference type="InterPro" id="IPR011990">
    <property type="entry name" value="TPR-like_helical_dom_sf"/>
</dbReference>
<dbReference type="Gene3D" id="3.40.50.300">
    <property type="entry name" value="P-loop containing nucleotide triphosphate hydrolases"/>
    <property type="match status" value="1"/>
</dbReference>
<dbReference type="SUPFAM" id="SSF46894">
    <property type="entry name" value="C-terminal effector domain of the bipartite response regulators"/>
    <property type="match status" value="1"/>
</dbReference>
<dbReference type="AlphaFoldDB" id="A0A2R3ZQ29"/>
<organism evidence="8">
    <name type="scientific">Streptomyces olivaceus</name>
    <dbReference type="NCBI Taxonomy" id="47716"/>
    <lineage>
        <taxon>Bacteria</taxon>
        <taxon>Bacillati</taxon>
        <taxon>Actinomycetota</taxon>
        <taxon>Actinomycetes</taxon>
        <taxon>Kitasatosporales</taxon>
        <taxon>Streptomycetaceae</taxon>
        <taxon>Streptomyces</taxon>
    </lineage>
</organism>
<dbReference type="CDD" id="cd15831">
    <property type="entry name" value="BTAD"/>
    <property type="match status" value="1"/>
</dbReference>
<keyword evidence="4 6" id="KW-0238">DNA-binding</keyword>
<name>A0A2R3ZQ29_STROV</name>
<dbReference type="GO" id="GO:0006355">
    <property type="term" value="P:regulation of DNA-templated transcription"/>
    <property type="evidence" value="ECO:0007669"/>
    <property type="project" value="InterPro"/>
</dbReference>
<accession>A0A2R3ZQ29</accession>